<dbReference type="Proteomes" id="UP000621454">
    <property type="component" value="Unassembled WGS sequence"/>
</dbReference>
<evidence type="ECO:0000256" key="2">
    <source>
        <dbReference type="SAM" id="Phobius"/>
    </source>
</evidence>
<comment type="caution">
    <text evidence="3">The sequence shown here is derived from an EMBL/GenBank/DDBJ whole genome shotgun (WGS) entry which is preliminary data.</text>
</comment>
<gene>
    <name evidence="3" type="ORF">GCM10011489_13240</name>
</gene>
<organism evidence="3 4">
    <name type="scientific">Gordonia jinhuaensis</name>
    <dbReference type="NCBI Taxonomy" id="1517702"/>
    <lineage>
        <taxon>Bacteria</taxon>
        <taxon>Bacillati</taxon>
        <taxon>Actinomycetota</taxon>
        <taxon>Actinomycetes</taxon>
        <taxon>Mycobacteriales</taxon>
        <taxon>Gordoniaceae</taxon>
        <taxon>Gordonia</taxon>
    </lineage>
</organism>
<protein>
    <submittedName>
        <fullName evidence="3">Uncharacterized protein</fullName>
    </submittedName>
</protein>
<feature type="transmembrane region" description="Helical" evidence="2">
    <location>
        <begin position="65"/>
        <end position="89"/>
    </location>
</feature>
<keyword evidence="2" id="KW-1133">Transmembrane helix</keyword>
<keyword evidence="2" id="KW-0812">Transmembrane</keyword>
<proteinExistence type="predicted"/>
<accession>A0A916T1V8</accession>
<dbReference type="AlphaFoldDB" id="A0A916T1V8"/>
<feature type="compositionally biased region" description="Basic and acidic residues" evidence="1">
    <location>
        <begin position="1"/>
        <end position="13"/>
    </location>
</feature>
<sequence>MSDEHQPGGDHAPDSSAPAGQRQTPIKAKDARPIVIGIAVLVVALCFYFVLLGKRGVDLITSGNAAGVGIGIGVLILPLLGIWMVVATVRAGISHQRLAARIADEGREIDVSRMPRRPSGRIERDAADSLFAQVKAEWEADPDDWRNTYRIARAYDYAGDRSRAREMMKRAVAQERAERKGSPGDR</sequence>
<evidence type="ECO:0000313" key="3">
    <source>
        <dbReference type="EMBL" id="GGB26443.1"/>
    </source>
</evidence>
<keyword evidence="2" id="KW-0472">Membrane</keyword>
<dbReference type="EMBL" id="BMGC01000006">
    <property type="protein sequence ID" value="GGB26443.1"/>
    <property type="molecule type" value="Genomic_DNA"/>
</dbReference>
<feature type="region of interest" description="Disordered" evidence="1">
    <location>
        <begin position="1"/>
        <end position="25"/>
    </location>
</feature>
<feature type="transmembrane region" description="Helical" evidence="2">
    <location>
        <begin position="34"/>
        <end position="53"/>
    </location>
</feature>
<name>A0A916T1V8_9ACTN</name>
<evidence type="ECO:0000313" key="4">
    <source>
        <dbReference type="Proteomes" id="UP000621454"/>
    </source>
</evidence>
<reference evidence="3" key="2">
    <citation type="submission" date="2020-09" db="EMBL/GenBank/DDBJ databases">
        <authorList>
            <person name="Sun Q."/>
            <person name="Zhou Y."/>
        </authorList>
    </citation>
    <scope>NUCLEOTIDE SEQUENCE</scope>
    <source>
        <strain evidence="3">CGMCC 1.12827</strain>
    </source>
</reference>
<reference evidence="3" key="1">
    <citation type="journal article" date="2014" name="Int. J. Syst. Evol. Microbiol.">
        <title>Complete genome sequence of Corynebacterium casei LMG S-19264T (=DSM 44701T), isolated from a smear-ripened cheese.</title>
        <authorList>
            <consortium name="US DOE Joint Genome Institute (JGI-PGF)"/>
            <person name="Walter F."/>
            <person name="Albersmeier A."/>
            <person name="Kalinowski J."/>
            <person name="Ruckert C."/>
        </authorList>
    </citation>
    <scope>NUCLEOTIDE SEQUENCE</scope>
    <source>
        <strain evidence="3">CGMCC 1.12827</strain>
    </source>
</reference>
<evidence type="ECO:0000256" key="1">
    <source>
        <dbReference type="SAM" id="MobiDB-lite"/>
    </source>
</evidence>
<keyword evidence="4" id="KW-1185">Reference proteome</keyword>